<dbReference type="GO" id="GO:0016787">
    <property type="term" value="F:hydrolase activity"/>
    <property type="evidence" value="ECO:0007669"/>
    <property type="project" value="UniProtKB-KW"/>
</dbReference>
<name>A0A856HX31_9FIRM</name>
<sequence>MNILIVVDMQNDFVSGALGTPEARRIVPAAAERVAAGIRRGERIFFTRDTHGADYLHTREGRNLPVPHCIRGTEGWEIVEQLRPASAGQAILDKPSFGSAELGRLLAEENEKELIEKVTLIGLCTDICVISNALLVKAFLPEAEVAVDAACCAGVTPESHRTALAAMKSCQITVEHEALPL</sequence>
<dbReference type="AlphaFoldDB" id="A0A856HX31"/>
<dbReference type="Pfam" id="PF00857">
    <property type="entry name" value="Isochorismatase"/>
    <property type="match status" value="1"/>
</dbReference>
<accession>A0A856HX31</accession>
<dbReference type="RefSeq" id="WP_174233000.1">
    <property type="nucleotide sequence ID" value="NZ_CP034413.3"/>
</dbReference>
<comment type="similarity">
    <text evidence="1">Belongs to the isochorismatase family.</text>
</comment>
<evidence type="ECO:0000313" key="4">
    <source>
        <dbReference type="EMBL" id="QCI58381.2"/>
    </source>
</evidence>
<evidence type="ECO:0000256" key="2">
    <source>
        <dbReference type="ARBA" id="ARBA00022801"/>
    </source>
</evidence>
<dbReference type="PANTHER" id="PTHR43540">
    <property type="entry name" value="PEROXYUREIDOACRYLATE/UREIDOACRYLATE AMIDOHYDROLASE-RELATED"/>
    <property type="match status" value="1"/>
</dbReference>
<keyword evidence="2 4" id="KW-0378">Hydrolase</keyword>
<dbReference type="CDD" id="cd00431">
    <property type="entry name" value="cysteine_hydrolases"/>
    <property type="match status" value="1"/>
</dbReference>
<dbReference type="PANTHER" id="PTHR43540:SF6">
    <property type="entry name" value="ISOCHORISMATASE-LIKE DOMAIN-CONTAINING PROTEIN"/>
    <property type="match status" value="1"/>
</dbReference>
<dbReference type="InterPro" id="IPR050272">
    <property type="entry name" value="Isochorismatase-like_hydrls"/>
</dbReference>
<proteinExistence type="inferred from homology"/>
<keyword evidence="5" id="KW-1185">Reference proteome</keyword>
<evidence type="ECO:0000313" key="5">
    <source>
        <dbReference type="Proteomes" id="UP000298642"/>
    </source>
</evidence>
<evidence type="ECO:0000256" key="1">
    <source>
        <dbReference type="ARBA" id="ARBA00006336"/>
    </source>
</evidence>
<organism evidence="4 5">
    <name type="scientific">Dysosmobacter welbionis</name>
    <dbReference type="NCBI Taxonomy" id="2093857"/>
    <lineage>
        <taxon>Bacteria</taxon>
        <taxon>Bacillati</taxon>
        <taxon>Bacillota</taxon>
        <taxon>Clostridia</taxon>
        <taxon>Eubacteriales</taxon>
        <taxon>Oscillospiraceae</taxon>
        <taxon>Dysosmobacter</taxon>
    </lineage>
</organism>
<dbReference type="KEGG" id="obj:EIO64_03325"/>
<feature type="domain" description="Isochorismatase-like" evidence="3">
    <location>
        <begin position="3"/>
        <end position="173"/>
    </location>
</feature>
<dbReference type="Proteomes" id="UP000298642">
    <property type="component" value="Chromosome"/>
</dbReference>
<dbReference type="SUPFAM" id="SSF52499">
    <property type="entry name" value="Isochorismatase-like hydrolases"/>
    <property type="match status" value="1"/>
</dbReference>
<dbReference type="GeneID" id="89523202"/>
<dbReference type="InterPro" id="IPR000868">
    <property type="entry name" value="Isochorismatase-like_dom"/>
</dbReference>
<dbReference type="Gene3D" id="3.40.50.850">
    <property type="entry name" value="Isochorismatase-like"/>
    <property type="match status" value="1"/>
</dbReference>
<dbReference type="EMBL" id="CP034413">
    <property type="protein sequence ID" value="QCI58381.2"/>
    <property type="molecule type" value="Genomic_DNA"/>
</dbReference>
<reference evidence="5" key="1">
    <citation type="submission" date="2018-12" db="EMBL/GenBank/DDBJ databases">
        <title>Dusodibacter welbiota gen. nov., sp. nov., isolated from human faeces and emended description of the Oscillibacter genus.</title>
        <authorList>
            <person name="Le Roy T."/>
            <person name="Van der Smissen P."/>
            <person name="Delzenne N."/>
            <person name="Muccioli G."/>
            <person name="Collet J.F."/>
            <person name="Cani P.D."/>
        </authorList>
    </citation>
    <scope>NUCLEOTIDE SEQUENCE [LARGE SCALE GENOMIC DNA]</scope>
    <source>
        <strain evidence="5">J115</strain>
    </source>
</reference>
<dbReference type="InterPro" id="IPR036380">
    <property type="entry name" value="Isochorismatase-like_sf"/>
</dbReference>
<gene>
    <name evidence="4" type="ORF">EIO64_03325</name>
</gene>
<evidence type="ECO:0000259" key="3">
    <source>
        <dbReference type="Pfam" id="PF00857"/>
    </source>
</evidence>
<protein>
    <submittedName>
        <fullName evidence="4">Cysteine hydrolase</fullName>
    </submittedName>
</protein>